<dbReference type="InterPro" id="IPR013112">
    <property type="entry name" value="FAD-bd_8"/>
</dbReference>
<keyword evidence="5" id="KW-0560">Oxidoreductase</keyword>
<dbReference type="Proteomes" id="UP001302321">
    <property type="component" value="Unassembled WGS sequence"/>
</dbReference>
<evidence type="ECO:0000313" key="13">
    <source>
        <dbReference type="Proteomes" id="UP001302321"/>
    </source>
</evidence>
<dbReference type="InterPro" id="IPR017927">
    <property type="entry name" value="FAD-bd_FR_type"/>
</dbReference>
<dbReference type="GO" id="GO:0006952">
    <property type="term" value="P:defense response"/>
    <property type="evidence" value="ECO:0007669"/>
    <property type="project" value="TreeGrafter"/>
</dbReference>
<dbReference type="CDD" id="cd06186">
    <property type="entry name" value="NOX_Duox_like_FAD_NADP"/>
    <property type="match status" value="1"/>
</dbReference>
<feature type="transmembrane region" description="Helical" evidence="9">
    <location>
        <begin position="217"/>
        <end position="237"/>
    </location>
</feature>
<dbReference type="InterPro" id="IPR013130">
    <property type="entry name" value="Fe3_Rdtase_TM_dom"/>
</dbReference>
<dbReference type="InterPro" id="IPR050369">
    <property type="entry name" value="RBOH/FRE"/>
</dbReference>
<evidence type="ECO:0000256" key="9">
    <source>
        <dbReference type="SAM" id="Phobius"/>
    </source>
</evidence>
<dbReference type="Pfam" id="PF08022">
    <property type="entry name" value="FAD_binding_8"/>
    <property type="match status" value="1"/>
</dbReference>
<keyword evidence="6" id="KW-0813">Transport</keyword>
<proteinExistence type="predicted"/>
<keyword evidence="13" id="KW-1185">Reference proteome</keyword>
<dbReference type="GO" id="GO:0006811">
    <property type="term" value="P:monoatomic ion transport"/>
    <property type="evidence" value="ECO:0007669"/>
    <property type="project" value="UniProtKB-KW"/>
</dbReference>
<feature type="domain" description="FAD-binding FR-type" evidence="11">
    <location>
        <begin position="337"/>
        <end position="455"/>
    </location>
</feature>
<dbReference type="PANTHER" id="PTHR11972">
    <property type="entry name" value="NADPH OXIDASE"/>
    <property type="match status" value="1"/>
</dbReference>
<evidence type="ECO:0000259" key="10">
    <source>
        <dbReference type="PROSITE" id="PS50222"/>
    </source>
</evidence>
<keyword evidence="6" id="KW-0406">Ion transport</keyword>
<evidence type="ECO:0000256" key="1">
    <source>
        <dbReference type="ARBA" id="ARBA00004141"/>
    </source>
</evidence>
<dbReference type="SUPFAM" id="SSF63380">
    <property type="entry name" value="Riboflavin synthase domain-like"/>
    <property type="match status" value="1"/>
</dbReference>
<dbReference type="GO" id="GO:0016175">
    <property type="term" value="F:superoxide-generating NAD(P)H oxidase activity"/>
    <property type="evidence" value="ECO:0007669"/>
    <property type="project" value="TreeGrafter"/>
</dbReference>
<evidence type="ECO:0000256" key="4">
    <source>
        <dbReference type="ARBA" id="ARBA00022989"/>
    </source>
</evidence>
<evidence type="ECO:0000256" key="3">
    <source>
        <dbReference type="ARBA" id="ARBA00022982"/>
    </source>
</evidence>
<feature type="compositionally biased region" description="Basic and acidic residues" evidence="8">
    <location>
        <begin position="518"/>
        <end position="531"/>
    </location>
</feature>
<evidence type="ECO:0000256" key="8">
    <source>
        <dbReference type="SAM" id="MobiDB-lite"/>
    </source>
</evidence>
<dbReference type="Gene3D" id="2.40.30.10">
    <property type="entry name" value="Translation factors"/>
    <property type="match status" value="1"/>
</dbReference>
<evidence type="ECO:0000256" key="2">
    <source>
        <dbReference type="ARBA" id="ARBA00022692"/>
    </source>
</evidence>
<organism evidence="12 13">
    <name type="scientific">Triangularia setosa</name>
    <dbReference type="NCBI Taxonomy" id="2587417"/>
    <lineage>
        <taxon>Eukaryota</taxon>
        <taxon>Fungi</taxon>
        <taxon>Dikarya</taxon>
        <taxon>Ascomycota</taxon>
        <taxon>Pezizomycotina</taxon>
        <taxon>Sordariomycetes</taxon>
        <taxon>Sordariomycetidae</taxon>
        <taxon>Sordariales</taxon>
        <taxon>Podosporaceae</taxon>
        <taxon>Triangularia</taxon>
    </lineage>
</organism>
<evidence type="ECO:0000256" key="6">
    <source>
        <dbReference type="ARBA" id="ARBA00023065"/>
    </source>
</evidence>
<feature type="compositionally biased region" description="Polar residues" evidence="8">
    <location>
        <begin position="546"/>
        <end position="556"/>
    </location>
</feature>
<comment type="subcellular location">
    <subcellularLocation>
        <location evidence="1">Membrane</location>
        <topology evidence="1">Multi-pass membrane protein</topology>
    </subcellularLocation>
</comment>
<dbReference type="PROSITE" id="PS00018">
    <property type="entry name" value="EF_HAND_1"/>
    <property type="match status" value="1"/>
</dbReference>
<dbReference type="InterPro" id="IPR017938">
    <property type="entry name" value="Riboflavin_synthase-like_b-brl"/>
</dbReference>
<dbReference type="GO" id="GO:0005509">
    <property type="term" value="F:calcium ion binding"/>
    <property type="evidence" value="ECO:0007669"/>
    <property type="project" value="InterPro"/>
</dbReference>
<dbReference type="InterPro" id="IPR013121">
    <property type="entry name" value="Fe_red_NAD-bd_6"/>
</dbReference>
<feature type="transmembrane region" description="Helical" evidence="9">
    <location>
        <begin position="309"/>
        <end position="327"/>
    </location>
</feature>
<dbReference type="GO" id="GO:0042554">
    <property type="term" value="P:superoxide anion generation"/>
    <property type="evidence" value="ECO:0007669"/>
    <property type="project" value="TreeGrafter"/>
</dbReference>
<comment type="caution">
    <text evidence="12">The sequence shown here is derived from an EMBL/GenBank/DDBJ whole genome shotgun (WGS) entry which is preliminary data.</text>
</comment>
<dbReference type="InterPro" id="IPR039261">
    <property type="entry name" value="FNR_nucleotide-bd"/>
</dbReference>
<dbReference type="InterPro" id="IPR002048">
    <property type="entry name" value="EF_hand_dom"/>
</dbReference>
<keyword evidence="4 9" id="KW-1133">Transmembrane helix</keyword>
<dbReference type="EMBL" id="MU866673">
    <property type="protein sequence ID" value="KAK4170999.1"/>
    <property type="molecule type" value="Genomic_DNA"/>
</dbReference>
<dbReference type="InterPro" id="IPR018247">
    <property type="entry name" value="EF_Hand_1_Ca_BS"/>
</dbReference>
<keyword evidence="7 9" id="KW-0472">Membrane</keyword>
<name>A0AAN6VWE0_9PEZI</name>
<keyword evidence="2 9" id="KW-0812">Transmembrane</keyword>
<dbReference type="AlphaFoldDB" id="A0AAN6VWE0"/>
<dbReference type="GO" id="GO:0043020">
    <property type="term" value="C:NADPH oxidase complex"/>
    <property type="evidence" value="ECO:0007669"/>
    <property type="project" value="TreeGrafter"/>
</dbReference>
<feature type="domain" description="EF-hand" evidence="10">
    <location>
        <begin position="14"/>
        <end position="49"/>
    </location>
</feature>
<dbReference type="SUPFAM" id="SSF52343">
    <property type="entry name" value="Ferredoxin reductase-like, C-terminal NADP-linked domain"/>
    <property type="match status" value="1"/>
</dbReference>
<dbReference type="PANTHER" id="PTHR11972:SF153">
    <property type="entry name" value="SUPEROXIDE-GENERATING NADPH OXIDASE HEAVY CHAIN SUBUNIT A"/>
    <property type="match status" value="1"/>
</dbReference>
<gene>
    <name evidence="12" type="ORF">QBC36DRAFT_368623</name>
</gene>
<feature type="region of interest" description="Disordered" evidence="8">
    <location>
        <begin position="514"/>
        <end position="557"/>
    </location>
</feature>
<keyword evidence="3" id="KW-0249">Electron transport</keyword>
<reference evidence="12" key="2">
    <citation type="submission" date="2023-05" db="EMBL/GenBank/DDBJ databases">
        <authorList>
            <consortium name="Lawrence Berkeley National Laboratory"/>
            <person name="Steindorff A."/>
            <person name="Hensen N."/>
            <person name="Bonometti L."/>
            <person name="Westerberg I."/>
            <person name="Brannstrom I.O."/>
            <person name="Guillou S."/>
            <person name="Cros-Aarteil S."/>
            <person name="Calhoun S."/>
            <person name="Haridas S."/>
            <person name="Kuo A."/>
            <person name="Mondo S."/>
            <person name="Pangilinan J."/>
            <person name="Riley R."/>
            <person name="Labutti K."/>
            <person name="Andreopoulos B."/>
            <person name="Lipzen A."/>
            <person name="Chen C."/>
            <person name="Yanf M."/>
            <person name="Daum C."/>
            <person name="Ng V."/>
            <person name="Clum A."/>
            <person name="Ohm R."/>
            <person name="Martin F."/>
            <person name="Silar P."/>
            <person name="Natvig D."/>
            <person name="Lalanne C."/>
            <person name="Gautier V."/>
            <person name="Ament-Velasquez S.L."/>
            <person name="Kruys A."/>
            <person name="Hutchinson M.I."/>
            <person name="Powell A.J."/>
            <person name="Barry K."/>
            <person name="Miller A.N."/>
            <person name="Grigoriev I.V."/>
            <person name="Debuchy R."/>
            <person name="Gladieux P."/>
            <person name="Thoren M.H."/>
            <person name="Johannesson H."/>
        </authorList>
    </citation>
    <scope>NUCLEOTIDE SEQUENCE</scope>
    <source>
        <strain evidence="12">CBS 892.96</strain>
    </source>
</reference>
<evidence type="ECO:0000256" key="5">
    <source>
        <dbReference type="ARBA" id="ARBA00023002"/>
    </source>
</evidence>
<dbReference type="PROSITE" id="PS51384">
    <property type="entry name" value="FAD_FR"/>
    <property type="match status" value="1"/>
</dbReference>
<reference evidence="12" key="1">
    <citation type="journal article" date="2023" name="Mol. Phylogenet. Evol.">
        <title>Genome-scale phylogeny and comparative genomics of the fungal order Sordariales.</title>
        <authorList>
            <person name="Hensen N."/>
            <person name="Bonometti L."/>
            <person name="Westerberg I."/>
            <person name="Brannstrom I.O."/>
            <person name="Guillou S."/>
            <person name="Cros-Aarteil S."/>
            <person name="Calhoun S."/>
            <person name="Haridas S."/>
            <person name="Kuo A."/>
            <person name="Mondo S."/>
            <person name="Pangilinan J."/>
            <person name="Riley R."/>
            <person name="LaButti K."/>
            <person name="Andreopoulos B."/>
            <person name="Lipzen A."/>
            <person name="Chen C."/>
            <person name="Yan M."/>
            <person name="Daum C."/>
            <person name="Ng V."/>
            <person name="Clum A."/>
            <person name="Steindorff A."/>
            <person name="Ohm R.A."/>
            <person name="Martin F."/>
            <person name="Silar P."/>
            <person name="Natvig D.O."/>
            <person name="Lalanne C."/>
            <person name="Gautier V."/>
            <person name="Ament-Velasquez S.L."/>
            <person name="Kruys A."/>
            <person name="Hutchinson M.I."/>
            <person name="Powell A.J."/>
            <person name="Barry K."/>
            <person name="Miller A.N."/>
            <person name="Grigoriev I.V."/>
            <person name="Debuchy R."/>
            <person name="Gladieux P."/>
            <person name="Hiltunen Thoren M."/>
            <person name="Johannesson H."/>
        </authorList>
    </citation>
    <scope>NUCLEOTIDE SEQUENCE</scope>
    <source>
        <strain evidence="12">CBS 892.96</strain>
    </source>
</reference>
<accession>A0AAN6VWE0</accession>
<sequence>MAANVAPWDDVKYLTDEEINSFLDDLDHNNDGLIDYSEVEQKLDNVHDEIAPKALPHNLHHGSRENLDRHAFLRAIIKSDKNRIPRAEFAETVKSWKIPSMKQDQENDSDQKDYMRKMGIWRRVRSYWAVHGPEMAFIGLVVAMQLAFGIWQFVKYLTGEHYTRGFGWGVVLAKTCAGALYPTFFFLILSMSRYFSTFLRRSYYISRFINWDLSQEFHIRISCVALVLATLHAIGHLGGSFVWGSRKESEETVAILLGPDATPRPYIEYVRSLPGFTGITALVLFYLLSLLSTPPARKWNYEVFQMGHLLMYPIIGLLMAHGTAGLFQWPMFGYWLAFPTLLVLTERIIRVLVGFHNINASLQVLDSETVAIKAKIPSERIWKYHAGQYVFLQVPKLSFFQWHPFTVSTCIGNEMQLHIKTDGNWTSRLRDLAGKDGRAQIQIGINGPFGAPAQRFYDFSHSIIVGAGIGVTPFSGILADLQEKDDKAHNGPGLGAPITMGGRSASNNAAHLIGPGEDGLKDSSVKDREKVSTGAPGEDANHRETLTTGGSETGNHPSDYRRVDFHWSVRDKNNLLWLSDLLNRVSRSQQWHAQHHEEEHGPHLDIRIHTHVTQKRNNIATHVYRWLLEMHRTPEHPASPLTGLLNATHFGRPDFVKILDRHYEEMKGYKAELVRKNKEKWEDEEFKVGVFFCGTPIVGEILADRCRLLSAMGRADGSKIEYHFMMEVFN</sequence>
<dbReference type="Pfam" id="PF01794">
    <property type="entry name" value="Ferric_reduct"/>
    <property type="match status" value="1"/>
</dbReference>
<dbReference type="PROSITE" id="PS50222">
    <property type="entry name" value="EF_HAND_2"/>
    <property type="match status" value="1"/>
</dbReference>
<evidence type="ECO:0000313" key="12">
    <source>
        <dbReference type="EMBL" id="KAK4170999.1"/>
    </source>
</evidence>
<evidence type="ECO:0000259" key="11">
    <source>
        <dbReference type="PROSITE" id="PS51384"/>
    </source>
</evidence>
<dbReference type="SFLD" id="SFLDG01169">
    <property type="entry name" value="NADPH_oxidase_subgroup_(NOX)"/>
    <property type="match status" value="1"/>
</dbReference>
<dbReference type="Gene3D" id="3.40.50.80">
    <property type="entry name" value="Nucleotide-binding domain of ferredoxin-NADP reductase (FNR) module"/>
    <property type="match status" value="1"/>
</dbReference>
<feature type="transmembrane region" description="Helical" evidence="9">
    <location>
        <begin position="135"/>
        <end position="154"/>
    </location>
</feature>
<evidence type="ECO:0000256" key="7">
    <source>
        <dbReference type="ARBA" id="ARBA00023136"/>
    </source>
</evidence>
<feature type="transmembrane region" description="Helical" evidence="9">
    <location>
        <begin position="166"/>
        <end position="196"/>
    </location>
</feature>
<protein>
    <submittedName>
        <fullName evidence="12">PaNox3 NADPH oxidase encoded by the PaNox3 protein</fullName>
    </submittedName>
</protein>
<feature type="transmembrane region" description="Helical" evidence="9">
    <location>
        <begin position="269"/>
        <end position="288"/>
    </location>
</feature>
<dbReference type="Pfam" id="PF08030">
    <property type="entry name" value="NAD_binding_6"/>
    <property type="match status" value="1"/>
</dbReference>